<feature type="transmembrane region" description="Helical" evidence="7">
    <location>
        <begin position="279"/>
        <end position="302"/>
    </location>
</feature>
<accession>A0A6U3B0H5</accession>
<dbReference type="PANTHER" id="PTHR10766">
    <property type="entry name" value="TRANSMEMBRANE 9 SUPERFAMILY PROTEIN"/>
    <property type="match status" value="1"/>
</dbReference>
<evidence type="ECO:0000256" key="3">
    <source>
        <dbReference type="ARBA" id="ARBA00022692"/>
    </source>
</evidence>
<dbReference type="Pfam" id="PF02990">
    <property type="entry name" value="EMP70"/>
    <property type="match status" value="1"/>
</dbReference>
<comment type="similarity">
    <text evidence="2 7">Belongs to the nonaspanin (TM9SF) (TC 9.A.2) family.</text>
</comment>
<dbReference type="PANTHER" id="PTHR10766:SF111">
    <property type="entry name" value="TRANSMEMBRANE 9 SUPERFAMILY MEMBER 2"/>
    <property type="match status" value="1"/>
</dbReference>
<feature type="transmembrane region" description="Helical" evidence="7">
    <location>
        <begin position="495"/>
        <end position="528"/>
    </location>
</feature>
<dbReference type="InterPro" id="IPR004240">
    <property type="entry name" value="EMP70"/>
</dbReference>
<keyword evidence="4 7" id="KW-0732">Signal</keyword>
<feature type="transmembrane region" description="Helical" evidence="7">
    <location>
        <begin position="569"/>
        <end position="590"/>
    </location>
</feature>
<evidence type="ECO:0000256" key="5">
    <source>
        <dbReference type="ARBA" id="ARBA00022989"/>
    </source>
</evidence>
<evidence type="ECO:0000256" key="1">
    <source>
        <dbReference type="ARBA" id="ARBA00004141"/>
    </source>
</evidence>
<keyword evidence="3 7" id="KW-0812">Transmembrane</keyword>
<evidence type="ECO:0000256" key="7">
    <source>
        <dbReference type="RuleBase" id="RU363079"/>
    </source>
</evidence>
<keyword evidence="6 7" id="KW-0472">Membrane</keyword>
<feature type="transmembrane region" description="Helical" evidence="7">
    <location>
        <begin position="378"/>
        <end position="399"/>
    </location>
</feature>
<dbReference type="GO" id="GO:0072657">
    <property type="term" value="P:protein localization to membrane"/>
    <property type="evidence" value="ECO:0007669"/>
    <property type="project" value="TreeGrafter"/>
</dbReference>
<proteinExistence type="inferred from homology"/>
<feature type="transmembrane region" description="Helical" evidence="7">
    <location>
        <begin position="345"/>
        <end position="372"/>
    </location>
</feature>
<evidence type="ECO:0000256" key="6">
    <source>
        <dbReference type="ARBA" id="ARBA00023136"/>
    </source>
</evidence>
<keyword evidence="5 7" id="KW-1133">Transmembrane helix</keyword>
<evidence type="ECO:0000256" key="4">
    <source>
        <dbReference type="ARBA" id="ARBA00022729"/>
    </source>
</evidence>
<gene>
    <name evidence="8" type="ORF">LGLO00237_LOCUS1616</name>
</gene>
<sequence>MPDLSVVLLTLLAAAEAFYLPGVAPRDYLYGETVELKVNKLDSVHTQLPYDFYSLPFCTPDKIEESAENLGEVLSGDRIENSMYKISMKIIESCKILCRKFYKQGELKQFADKIKEEYRINWIVDNLPAATKFYTQEITADGEMEYSTHYEKGFALGFMGGEAIPGTLPDVAYVHNHVRLNLYYHEDSNSFKGFRIVAFEVEPYSVKHEIDGEWKGDHTKLLTCTPLHKVAAGMVPQAVSGLTGEDEEVIWTYDVQWAPSSVKWASRWDLYLKMTDSQIHWFSIINSTAIVLFLSAMLAMIMMRTLHRDFRRYNEIEDDEEAKREETGWKLVHAEVFRAPEFPTLLCVMVGTGYQLLGMAVTTLVFAVLGFLSPANRGALMLALLLLFVFMGIFAGYGGTRLYRFFGLTEWVQFTFWTAITFPGICFTIFFILNMFVWGEKSTGAVPYGTLIALLVLWFGISVPLVYLGSYFAFKRDPPKPVKKPGLIPRHIPEQAWYLSSFLSIFVGGILPFGACFIEIFFIMSSVWLHQFYYMFGFLFIVFIILFITCAEITIVMCYFQLCHEDYHWWWRAFLTAGSSALYLFLYSIMYFCTKMEIVKPVSTMLFFGYMFLISLGFFLMTGTIGFVSTFYFVETIYGSIKTE</sequence>
<evidence type="ECO:0000313" key="8">
    <source>
        <dbReference type="EMBL" id="CAE0646059.1"/>
    </source>
</evidence>
<feature type="chain" id="PRO_5030000191" description="Transmembrane 9 superfamily member" evidence="7">
    <location>
        <begin position="18"/>
        <end position="644"/>
    </location>
</feature>
<dbReference type="GO" id="GO:0016020">
    <property type="term" value="C:membrane"/>
    <property type="evidence" value="ECO:0007669"/>
    <property type="project" value="UniProtKB-SubCell"/>
</dbReference>
<name>A0A6U3B0H5_9EUKA</name>
<evidence type="ECO:0000256" key="2">
    <source>
        <dbReference type="ARBA" id="ARBA00005227"/>
    </source>
</evidence>
<feature type="transmembrane region" description="Helical" evidence="7">
    <location>
        <begin position="450"/>
        <end position="474"/>
    </location>
</feature>
<feature type="transmembrane region" description="Helical" evidence="7">
    <location>
        <begin position="534"/>
        <end position="562"/>
    </location>
</feature>
<feature type="transmembrane region" description="Helical" evidence="7">
    <location>
        <begin position="610"/>
        <end position="634"/>
    </location>
</feature>
<dbReference type="GO" id="GO:0005737">
    <property type="term" value="C:cytoplasm"/>
    <property type="evidence" value="ECO:0007669"/>
    <property type="project" value="UniProtKB-ARBA"/>
</dbReference>
<reference evidence="8" key="1">
    <citation type="submission" date="2021-01" db="EMBL/GenBank/DDBJ databases">
        <authorList>
            <person name="Corre E."/>
            <person name="Pelletier E."/>
            <person name="Niang G."/>
            <person name="Scheremetjew M."/>
            <person name="Finn R."/>
            <person name="Kale V."/>
            <person name="Holt S."/>
            <person name="Cochrane G."/>
            <person name="Meng A."/>
            <person name="Brown T."/>
            <person name="Cohen L."/>
        </authorList>
    </citation>
    <scope>NUCLEOTIDE SEQUENCE</scope>
    <source>
        <strain evidence="8">CCCM811</strain>
    </source>
</reference>
<dbReference type="AlphaFoldDB" id="A0A6U3B0H5"/>
<organism evidence="8">
    <name type="scientific">Lotharella globosa</name>
    <dbReference type="NCBI Taxonomy" id="91324"/>
    <lineage>
        <taxon>Eukaryota</taxon>
        <taxon>Sar</taxon>
        <taxon>Rhizaria</taxon>
        <taxon>Cercozoa</taxon>
        <taxon>Chlorarachniophyceae</taxon>
        <taxon>Lotharella</taxon>
    </lineage>
</organism>
<feature type="transmembrane region" description="Helical" evidence="7">
    <location>
        <begin position="411"/>
        <end position="438"/>
    </location>
</feature>
<dbReference type="EMBL" id="HBIV01002356">
    <property type="protein sequence ID" value="CAE0646059.1"/>
    <property type="molecule type" value="Transcribed_RNA"/>
</dbReference>
<feature type="signal peptide" evidence="7">
    <location>
        <begin position="1"/>
        <end position="17"/>
    </location>
</feature>
<protein>
    <recommendedName>
        <fullName evidence="7">Transmembrane 9 superfamily member</fullName>
    </recommendedName>
</protein>
<comment type="subcellular location">
    <subcellularLocation>
        <location evidence="1">Membrane</location>
        <topology evidence="1">Multi-pass membrane protein</topology>
    </subcellularLocation>
</comment>